<protein>
    <submittedName>
        <fullName evidence="1">Uncharacterized protein</fullName>
    </submittedName>
</protein>
<dbReference type="EMBL" id="JAJNOC010000006">
    <property type="protein sequence ID" value="MCD2518095.1"/>
    <property type="molecule type" value="Genomic_DNA"/>
</dbReference>
<keyword evidence="2" id="KW-1185">Reference proteome</keyword>
<evidence type="ECO:0000313" key="1">
    <source>
        <dbReference type="EMBL" id="MCD2518095.1"/>
    </source>
</evidence>
<accession>A0ABS8Q8R0</accession>
<dbReference type="Proteomes" id="UP001179361">
    <property type="component" value="Unassembled WGS sequence"/>
</dbReference>
<organism evidence="1 2">
    <name type="scientific">Massilia phyllostachyos</name>
    <dbReference type="NCBI Taxonomy" id="2898585"/>
    <lineage>
        <taxon>Bacteria</taxon>
        <taxon>Pseudomonadati</taxon>
        <taxon>Pseudomonadota</taxon>
        <taxon>Betaproteobacteria</taxon>
        <taxon>Burkholderiales</taxon>
        <taxon>Oxalobacteraceae</taxon>
        <taxon>Telluria group</taxon>
        <taxon>Massilia</taxon>
    </lineage>
</organism>
<gene>
    <name evidence="1" type="ORF">LQ564_17435</name>
</gene>
<dbReference type="RefSeq" id="WP_231059388.1">
    <property type="nucleotide sequence ID" value="NZ_JAJNOC010000006.1"/>
</dbReference>
<name>A0ABS8Q8R0_9BURK</name>
<reference evidence="1" key="1">
    <citation type="submission" date="2021-11" db="EMBL/GenBank/DDBJ databases">
        <title>The complete genome of Massilia sp sp. G4R7.</title>
        <authorList>
            <person name="Liu L."/>
            <person name="Yue J."/>
            <person name="Yuan J."/>
            <person name="Yang F."/>
            <person name="Li L."/>
        </authorList>
    </citation>
    <scope>NUCLEOTIDE SEQUENCE</scope>
    <source>
        <strain evidence="1">G4R7</strain>
    </source>
</reference>
<proteinExistence type="predicted"/>
<comment type="caution">
    <text evidence="1">The sequence shown here is derived from an EMBL/GenBank/DDBJ whole genome shotgun (WGS) entry which is preliminary data.</text>
</comment>
<sequence>MSILSDQLRPACRRRGHVMAAYVNAALRISQMINVQRAEAILVEQGVPHGVIVRALHLNGLLRRHGGAGV</sequence>
<evidence type="ECO:0000313" key="2">
    <source>
        <dbReference type="Proteomes" id="UP001179361"/>
    </source>
</evidence>